<dbReference type="AlphaFoldDB" id="A0A2V1DPP0"/>
<dbReference type="InterPro" id="IPR000182">
    <property type="entry name" value="GNAT_dom"/>
</dbReference>
<feature type="domain" description="N-acetyltransferase" evidence="1">
    <location>
        <begin position="7"/>
        <end position="158"/>
    </location>
</feature>
<evidence type="ECO:0000313" key="3">
    <source>
        <dbReference type="Proteomes" id="UP000244855"/>
    </source>
</evidence>
<dbReference type="EMBL" id="KZ805382">
    <property type="protein sequence ID" value="PVH99945.1"/>
    <property type="molecule type" value="Genomic_DNA"/>
</dbReference>
<evidence type="ECO:0000259" key="1">
    <source>
        <dbReference type="PROSITE" id="PS51186"/>
    </source>
</evidence>
<keyword evidence="3" id="KW-1185">Reference proteome</keyword>
<dbReference type="Pfam" id="PF13508">
    <property type="entry name" value="Acetyltransf_7"/>
    <property type="match status" value="1"/>
</dbReference>
<dbReference type="InterPro" id="IPR016181">
    <property type="entry name" value="Acyl_CoA_acyltransferase"/>
</dbReference>
<dbReference type="GO" id="GO:0016747">
    <property type="term" value="F:acyltransferase activity, transferring groups other than amino-acyl groups"/>
    <property type="evidence" value="ECO:0007669"/>
    <property type="project" value="InterPro"/>
</dbReference>
<gene>
    <name evidence="2" type="ORF">DM02DRAFT_614685</name>
</gene>
<dbReference type="InterPro" id="IPR053144">
    <property type="entry name" value="Acetyltransferase_Butenolide"/>
</dbReference>
<dbReference type="PROSITE" id="PS51186">
    <property type="entry name" value="GNAT"/>
    <property type="match status" value="1"/>
</dbReference>
<keyword evidence="2" id="KW-0012">Acyltransferase</keyword>
<evidence type="ECO:0000313" key="2">
    <source>
        <dbReference type="EMBL" id="PVH99945.1"/>
    </source>
</evidence>
<dbReference type="UniPathway" id="UPA00113">
    <property type="reaction ID" value="UER00529"/>
</dbReference>
<dbReference type="OrthoDB" id="2744543at2759"/>
<accession>A0A2V1DPP0</accession>
<dbReference type="CDD" id="cd04301">
    <property type="entry name" value="NAT_SF"/>
    <property type="match status" value="1"/>
</dbReference>
<name>A0A2V1DPP0_9PLEO</name>
<keyword evidence="2" id="KW-0808">Transferase</keyword>
<dbReference type="PANTHER" id="PTHR43233">
    <property type="entry name" value="FAMILY N-ACETYLTRANSFERASE, PUTATIVE (AFU_ORTHOLOGUE AFUA_6G03350)-RELATED"/>
    <property type="match status" value="1"/>
</dbReference>
<dbReference type="STRING" id="97972.A0A2V1DPP0"/>
<dbReference type="Proteomes" id="UP000244855">
    <property type="component" value="Unassembled WGS sequence"/>
</dbReference>
<proteinExistence type="predicted"/>
<organism evidence="2 3">
    <name type="scientific">Periconia macrospinosa</name>
    <dbReference type="NCBI Taxonomy" id="97972"/>
    <lineage>
        <taxon>Eukaryota</taxon>
        <taxon>Fungi</taxon>
        <taxon>Dikarya</taxon>
        <taxon>Ascomycota</taxon>
        <taxon>Pezizomycotina</taxon>
        <taxon>Dothideomycetes</taxon>
        <taxon>Pleosporomycetidae</taxon>
        <taxon>Pleosporales</taxon>
        <taxon>Massarineae</taxon>
        <taxon>Periconiaceae</taxon>
        <taxon>Periconia</taxon>
    </lineage>
</organism>
<reference evidence="2 3" key="1">
    <citation type="journal article" date="2018" name="Sci. Rep.">
        <title>Comparative genomics provides insights into the lifestyle and reveals functional heterogeneity of dark septate endophytic fungi.</title>
        <authorList>
            <person name="Knapp D.G."/>
            <person name="Nemeth J.B."/>
            <person name="Barry K."/>
            <person name="Hainaut M."/>
            <person name="Henrissat B."/>
            <person name="Johnson J."/>
            <person name="Kuo A."/>
            <person name="Lim J.H.P."/>
            <person name="Lipzen A."/>
            <person name="Nolan M."/>
            <person name="Ohm R.A."/>
            <person name="Tamas L."/>
            <person name="Grigoriev I.V."/>
            <person name="Spatafora J.W."/>
            <person name="Nagy L.G."/>
            <person name="Kovacs G.M."/>
        </authorList>
    </citation>
    <scope>NUCLEOTIDE SEQUENCE [LARGE SCALE GENOMIC DNA]</scope>
    <source>
        <strain evidence="2 3">DSE2036</strain>
    </source>
</reference>
<dbReference type="GO" id="GO:0006048">
    <property type="term" value="P:UDP-N-acetylglucosamine biosynthetic process"/>
    <property type="evidence" value="ECO:0007669"/>
    <property type="project" value="UniProtKB-UniPathway"/>
</dbReference>
<dbReference type="PANTHER" id="PTHR43233:SF1">
    <property type="entry name" value="FAMILY N-ACETYLTRANSFERASE, PUTATIVE (AFU_ORTHOLOGUE AFUA_6G03350)-RELATED"/>
    <property type="match status" value="1"/>
</dbReference>
<dbReference type="SUPFAM" id="SSF55729">
    <property type="entry name" value="Acyl-CoA N-acyltransferases (Nat)"/>
    <property type="match status" value="1"/>
</dbReference>
<sequence length="175" mass="19258">MSDNSEYVIVPGTPSSEWYHDLRKLAGLTPPPPDAMSESVPRSLANSWHMLVAYERKHMVDGQPAPGQNPAGMGRLVGDGAMFLIMCDIAVHPDHQRKGIGKRISQMLVDYVDAHAPHAYVSLVADPMGQALYPKFGFEDVKPAVGMFRCVYSQKDKEGRKAILERQLAAARGEI</sequence>
<dbReference type="Gene3D" id="3.40.630.30">
    <property type="match status" value="1"/>
</dbReference>
<protein>
    <submittedName>
        <fullName evidence="2">Acyl-CoA N-acyltransferase</fullName>
    </submittedName>
</protein>